<dbReference type="SUPFAM" id="SSF48452">
    <property type="entry name" value="TPR-like"/>
    <property type="match status" value="1"/>
</dbReference>
<dbReference type="InterPro" id="IPR012944">
    <property type="entry name" value="SusD_RagB_dom"/>
</dbReference>
<keyword evidence="3" id="KW-0732">Signal</keyword>
<comment type="caution">
    <text evidence="7">The sequence shown here is derived from an EMBL/GenBank/DDBJ whole genome shotgun (WGS) entry which is preliminary data.</text>
</comment>
<comment type="similarity">
    <text evidence="2">Belongs to the SusD family.</text>
</comment>
<dbReference type="Gene3D" id="1.25.40.390">
    <property type="match status" value="1"/>
</dbReference>
<dbReference type="PROSITE" id="PS51257">
    <property type="entry name" value="PROKAR_LIPOPROTEIN"/>
    <property type="match status" value="1"/>
</dbReference>
<evidence type="ECO:0000313" key="8">
    <source>
        <dbReference type="Proteomes" id="UP000253410"/>
    </source>
</evidence>
<keyword evidence="8" id="KW-1185">Reference proteome</keyword>
<sequence length="599" mass="67279">MKKISIIIITGLLLAGTACKKSFFDRYPQDAISPQLFFKSEEDLALYINGLLSMSGTGIYYDDQSSDNMATTAAKEVKNIMTGSPSSKNLPDGWDWARLRNINYFLENYNKAQATQDVKDHYAGMARYYRALFYFGKIKRYSDVPWYGQTMNPNDTAQLYKPCSPRALVVDSMMADLSFAVAHIRSNVPSGTPNVWAAKALFARIALYEGTFRKYHPELNLQATAGRFLDTAINVTQDIIKNGGFTIYNTGNPTQDYATLFSSQDLLQNKEVILAYPYDASKSASSGGTGTVFGDYEQSPARDLVQTYLMKDGTRYTDQPGYDQMQFVQEFQDRDPRLKQTLAWPGFVKAGDNKPYIQRLNKNFSGYHQIKGFTNTTDNIIAGSVDVPMYRYAETLLTYAEAKAEQGSLTQADLDQSINLLRARVQMPPVSLAMAGADPDMILAARYPDVSGPMKGVILEIRRERRVELAMEGYRFDDLMRWHAGKLLTKQPEGLYFPGLGKFDLTGDGVPDIILIDKSADIPTDDKKEKNSLGVNLIYYKAGAFGDNVTVYMKNGTAGGALVTEITPRTFLEPQYYYRPIPYTQMVLNPNLKQIFDWQ</sequence>
<dbReference type="RefSeq" id="WP_113615645.1">
    <property type="nucleotide sequence ID" value="NZ_QFFJ01000001.1"/>
</dbReference>
<evidence type="ECO:0000256" key="3">
    <source>
        <dbReference type="ARBA" id="ARBA00022729"/>
    </source>
</evidence>
<keyword evidence="5" id="KW-0998">Cell outer membrane</keyword>
<proteinExistence type="inferred from homology"/>
<dbReference type="Proteomes" id="UP000253410">
    <property type="component" value="Unassembled WGS sequence"/>
</dbReference>
<evidence type="ECO:0000256" key="2">
    <source>
        <dbReference type="ARBA" id="ARBA00006275"/>
    </source>
</evidence>
<accession>A0A365Y3D3</accession>
<dbReference type="InterPro" id="IPR011990">
    <property type="entry name" value="TPR-like_helical_dom_sf"/>
</dbReference>
<reference evidence="7 8" key="1">
    <citation type="submission" date="2018-05" db="EMBL/GenBank/DDBJ databases">
        <title>Chitinophaga sp. K3CV102501T nov., isolated from isolated from a monsoon evergreen broad-leaved forest soil.</title>
        <authorList>
            <person name="Lv Y."/>
        </authorList>
    </citation>
    <scope>NUCLEOTIDE SEQUENCE [LARGE SCALE GENOMIC DNA]</scope>
    <source>
        <strain evidence="7 8">GDMCC 1.1325</strain>
    </source>
</reference>
<evidence type="ECO:0000313" key="7">
    <source>
        <dbReference type="EMBL" id="RBL93049.1"/>
    </source>
</evidence>
<evidence type="ECO:0000256" key="1">
    <source>
        <dbReference type="ARBA" id="ARBA00004442"/>
    </source>
</evidence>
<organism evidence="7 8">
    <name type="scientific">Chitinophaga flava</name>
    <dbReference type="NCBI Taxonomy" id="2259036"/>
    <lineage>
        <taxon>Bacteria</taxon>
        <taxon>Pseudomonadati</taxon>
        <taxon>Bacteroidota</taxon>
        <taxon>Chitinophagia</taxon>
        <taxon>Chitinophagales</taxon>
        <taxon>Chitinophagaceae</taxon>
        <taxon>Chitinophaga</taxon>
    </lineage>
</organism>
<dbReference type="GO" id="GO:0009279">
    <property type="term" value="C:cell outer membrane"/>
    <property type="evidence" value="ECO:0007669"/>
    <property type="project" value="UniProtKB-SubCell"/>
</dbReference>
<feature type="domain" description="RagB/SusD" evidence="6">
    <location>
        <begin position="270"/>
        <end position="598"/>
    </location>
</feature>
<dbReference type="OrthoDB" id="5694214at2"/>
<evidence type="ECO:0000256" key="4">
    <source>
        <dbReference type="ARBA" id="ARBA00023136"/>
    </source>
</evidence>
<name>A0A365Y3D3_9BACT</name>
<gene>
    <name evidence="7" type="ORF">DF182_10900</name>
</gene>
<dbReference type="AlphaFoldDB" id="A0A365Y3D3"/>
<comment type="subcellular location">
    <subcellularLocation>
        <location evidence="1">Cell outer membrane</location>
    </subcellularLocation>
</comment>
<keyword evidence="4" id="KW-0472">Membrane</keyword>
<evidence type="ECO:0000256" key="5">
    <source>
        <dbReference type="ARBA" id="ARBA00023237"/>
    </source>
</evidence>
<dbReference type="Pfam" id="PF07980">
    <property type="entry name" value="SusD_RagB"/>
    <property type="match status" value="1"/>
</dbReference>
<protein>
    <submittedName>
        <fullName evidence="7">RagB/SusD family nutrient uptake outer membrane protein</fullName>
    </submittedName>
</protein>
<dbReference type="EMBL" id="QFFJ01000001">
    <property type="protein sequence ID" value="RBL93049.1"/>
    <property type="molecule type" value="Genomic_DNA"/>
</dbReference>
<evidence type="ECO:0000259" key="6">
    <source>
        <dbReference type="Pfam" id="PF07980"/>
    </source>
</evidence>